<name>A0A4R0PWP9_9SPHI</name>
<reference evidence="1 2" key="1">
    <citation type="submission" date="2019-02" db="EMBL/GenBank/DDBJ databases">
        <title>Pedobacter sp. RP-3-21 sp. nov., isolated from Arctic soil.</title>
        <authorList>
            <person name="Dahal R.H."/>
        </authorList>
    </citation>
    <scope>NUCLEOTIDE SEQUENCE [LARGE SCALE GENOMIC DNA]</scope>
    <source>
        <strain evidence="1 2">RP-3-21</strain>
    </source>
</reference>
<dbReference type="AlphaFoldDB" id="A0A4R0PWP9"/>
<evidence type="ECO:0000313" key="1">
    <source>
        <dbReference type="EMBL" id="TCD27164.1"/>
    </source>
</evidence>
<protein>
    <submittedName>
        <fullName evidence="1">Uncharacterized protein</fullName>
    </submittedName>
</protein>
<keyword evidence="2" id="KW-1185">Reference proteome</keyword>
<accession>A0A4R0PWP9</accession>
<dbReference type="Proteomes" id="UP000293925">
    <property type="component" value="Unassembled WGS sequence"/>
</dbReference>
<dbReference type="OrthoDB" id="3387727at2"/>
<comment type="caution">
    <text evidence="1">The sequence shown here is derived from an EMBL/GenBank/DDBJ whole genome shotgun (WGS) entry which is preliminary data.</text>
</comment>
<gene>
    <name evidence="1" type="ORF">EZ456_10495</name>
</gene>
<dbReference type="EMBL" id="SJSO01000007">
    <property type="protein sequence ID" value="TCD27164.1"/>
    <property type="molecule type" value="Genomic_DNA"/>
</dbReference>
<organism evidence="1 2">
    <name type="scientific">Pedobacter psychrodurus</name>
    <dbReference type="NCBI Taxonomy" id="2530456"/>
    <lineage>
        <taxon>Bacteria</taxon>
        <taxon>Pseudomonadati</taxon>
        <taxon>Bacteroidota</taxon>
        <taxon>Sphingobacteriia</taxon>
        <taxon>Sphingobacteriales</taxon>
        <taxon>Sphingobacteriaceae</taxon>
        <taxon>Pedobacter</taxon>
    </lineage>
</organism>
<dbReference type="InterPro" id="IPR029083">
    <property type="entry name" value="Imm32"/>
</dbReference>
<evidence type="ECO:0000313" key="2">
    <source>
        <dbReference type="Proteomes" id="UP000293925"/>
    </source>
</evidence>
<proteinExistence type="predicted"/>
<dbReference type="RefSeq" id="WP_131530300.1">
    <property type="nucleotide sequence ID" value="NZ_SJSO01000007.1"/>
</dbReference>
<dbReference type="Pfam" id="PF15566">
    <property type="entry name" value="Imm32"/>
    <property type="match status" value="1"/>
</dbReference>
<sequence length="86" mass="9850">MIELKLNIPKYSKERGIIYSWEDGFTIETDIVEDQIVITANKEGLISLAKHLLFLAQDETPVGRHCHFDEYNSLETGSKELVITKI</sequence>